<feature type="chain" id="PRO_5038690791" evidence="1">
    <location>
        <begin position="16"/>
        <end position="154"/>
    </location>
</feature>
<keyword evidence="1" id="KW-0732">Signal</keyword>
<dbReference type="InterPro" id="IPR024495">
    <property type="entry name" value="DUF2771"/>
</dbReference>
<name>A0A7G7MNM6_9PSEU</name>
<feature type="signal peptide" evidence="1">
    <location>
        <begin position="1"/>
        <end position="15"/>
    </location>
</feature>
<proteinExistence type="predicted"/>
<dbReference type="AlphaFoldDB" id="A0A7G7MNM6"/>
<reference evidence="2 3" key="1">
    <citation type="submission" date="2020-08" db="EMBL/GenBank/DDBJ databases">
        <authorList>
            <person name="Mo P."/>
        </authorList>
    </citation>
    <scope>NUCLEOTIDE SEQUENCE [LARGE SCALE GENOMIC DNA]</scope>
    <source>
        <strain evidence="2 3">CGMCC 4.1532</strain>
    </source>
</reference>
<dbReference type="Proteomes" id="UP000515728">
    <property type="component" value="Chromosome"/>
</dbReference>
<protein>
    <submittedName>
        <fullName evidence="2">DUF2771 family protein</fullName>
    </submittedName>
</protein>
<dbReference type="Pfam" id="PF10969">
    <property type="entry name" value="DUF2771"/>
    <property type="match status" value="1"/>
</dbReference>
<evidence type="ECO:0000256" key="1">
    <source>
        <dbReference type="SAM" id="SignalP"/>
    </source>
</evidence>
<accession>A0A7G7MNM6</accession>
<keyword evidence="3" id="KW-1185">Reference proteome</keyword>
<organism evidence="2 3">
    <name type="scientific">Pseudonocardia petroleophila</name>
    <dbReference type="NCBI Taxonomy" id="37331"/>
    <lineage>
        <taxon>Bacteria</taxon>
        <taxon>Bacillati</taxon>
        <taxon>Actinomycetota</taxon>
        <taxon>Actinomycetes</taxon>
        <taxon>Pseudonocardiales</taxon>
        <taxon>Pseudonocardiaceae</taxon>
        <taxon>Pseudonocardia</taxon>
    </lineage>
</organism>
<sequence>MRRVLALALAVPLLAACGAGDPPEVTFAAGTQSAVAAPTQYCQDDFVTCTNDANAPVTLPVPPGTPVLVTVPTAVSDTPWQIVFTYRDGAGEQVDERTTVFTPQTQQTYSLELPADARLLTAQVQQYGPPPEIDEATGEIVFPIRSSWVLTVSG</sequence>
<dbReference type="RefSeq" id="WP_185721207.1">
    <property type="nucleotide sequence ID" value="NZ_BAAAWI010000001.1"/>
</dbReference>
<gene>
    <name evidence="2" type="ORF">H6H00_11130</name>
</gene>
<evidence type="ECO:0000313" key="3">
    <source>
        <dbReference type="Proteomes" id="UP000515728"/>
    </source>
</evidence>
<dbReference type="EMBL" id="CP060131">
    <property type="protein sequence ID" value="QNG54387.1"/>
    <property type="molecule type" value="Genomic_DNA"/>
</dbReference>
<dbReference type="PROSITE" id="PS51257">
    <property type="entry name" value="PROKAR_LIPOPROTEIN"/>
    <property type="match status" value="1"/>
</dbReference>
<evidence type="ECO:0000313" key="2">
    <source>
        <dbReference type="EMBL" id="QNG54387.1"/>
    </source>
</evidence>
<dbReference type="KEGG" id="ppel:H6H00_11130"/>